<reference evidence="3" key="1">
    <citation type="submission" date="2017-02" db="EMBL/GenBank/DDBJ databases">
        <title>Delving into the versatile metabolic prowess of the omnipresent phylum Bacteroidetes.</title>
        <authorList>
            <person name="Nobu M.K."/>
            <person name="Mei R."/>
            <person name="Narihiro T."/>
            <person name="Kuroda K."/>
            <person name="Liu W.-T."/>
        </authorList>
    </citation>
    <scope>NUCLEOTIDE SEQUENCE</scope>
    <source>
        <strain evidence="3">ADurb.Bin417</strain>
    </source>
</reference>
<dbReference type="InterPro" id="IPR017853">
    <property type="entry name" value="GH"/>
</dbReference>
<dbReference type="SUPFAM" id="SSF51445">
    <property type="entry name" value="(Trans)glycosidases"/>
    <property type="match status" value="1"/>
</dbReference>
<organism evidence="3">
    <name type="scientific">candidate division TA06 bacterium ADurb.Bin417</name>
    <dbReference type="NCBI Taxonomy" id="1852828"/>
    <lineage>
        <taxon>Bacteria</taxon>
        <taxon>Bacteria division TA06</taxon>
    </lineage>
</organism>
<evidence type="ECO:0000256" key="1">
    <source>
        <dbReference type="ARBA" id="ARBA00022801"/>
    </source>
</evidence>
<dbReference type="GO" id="GO:0004557">
    <property type="term" value="F:alpha-galactosidase activity"/>
    <property type="evidence" value="ECO:0007669"/>
    <property type="project" value="UniProtKB-ARBA"/>
</dbReference>
<name>A0A1V5MFS7_UNCT6</name>
<evidence type="ECO:0000256" key="2">
    <source>
        <dbReference type="ARBA" id="ARBA00023295"/>
    </source>
</evidence>
<evidence type="ECO:0000313" key="3">
    <source>
        <dbReference type="EMBL" id="OPZ92049.1"/>
    </source>
</evidence>
<dbReference type="PANTHER" id="PTHR43053">
    <property type="entry name" value="GLYCOSIDASE FAMILY 31"/>
    <property type="match status" value="1"/>
</dbReference>
<protein>
    <submittedName>
        <fullName evidence="3">Melibiase</fullName>
    </submittedName>
</protein>
<dbReference type="EMBL" id="MWAK01000133">
    <property type="protein sequence ID" value="OPZ92049.1"/>
    <property type="molecule type" value="Genomic_DNA"/>
</dbReference>
<keyword evidence="2" id="KW-0326">Glycosidase</keyword>
<comment type="caution">
    <text evidence="3">The sequence shown here is derived from an EMBL/GenBank/DDBJ whole genome shotgun (WGS) entry which is preliminary data.</text>
</comment>
<dbReference type="Proteomes" id="UP000485484">
    <property type="component" value="Unassembled WGS sequence"/>
</dbReference>
<dbReference type="InterPro" id="IPR013785">
    <property type="entry name" value="Aldolase_TIM"/>
</dbReference>
<gene>
    <name evidence="3" type="ORF">BWY73_00942</name>
</gene>
<accession>A0A1V5MFS7</accession>
<dbReference type="Gene3D" id="3.20.20.70">
    <property type="entry name" value="Aldolase class I"/>
    <property type="match status" value="1"/>
</dbReference>
<dbReference type="InterPro" id="IPR050985">
    <property type="entry name" value="Alpha-glycosidase_related"/>
</dbReference>
<keyword evidence="1" id="KW-0378">Hydrolase</keyword>
<proteinExistence type="predicted"/>
<sequence length="731" mass="82771">MKKAVASGSYEVNGKRLERFSRRESGRAILFRTVQPEGIEITVTVRRRRGRSGGLEISHRIANRSKRELVLGACQPFSIEFSSSDPAEVRLFLNSGNPDNTCVARAGARPPFPKNSIRWLPADAERLVHTGMDFMLAFDPESRQALICHALTFQSDSPFFTCPAPRPGETGLRLELRGDYRGFRLKPGERLEGDRYLVRRGRDPFRLLEEMADELARANRTRLPRETLWGWCSWYSRAQEINRRYVIDSARLMQKRLGGRGRPLVLVDHGWQAARGTLGRHEQSDRRFPGGMKRLAGEIRALGGRPAIWFSPVRYNGASPFLKAHPEAALREARSDEALKYRERPDENGQASYFLDPTHPQTRREVVRCLERFSGWGYDYVKADYVEIPDWFAYRHHDRRTAANGPVNRALFETIYPAARRLEMRVLACITFNDRLAGLKDDQRVAHDTNPAAGPGHLAAMATTVFSRYFYHRRLQHNDPDCLCLTGRPPKKPEMSEGEARLRTLVVFLSGGTILLGDDPALVPEERFDLFRRCLPVFGRTGRPLDLFEADGVPAVHRLEVPDYGDGRVLAAFTNFTGQPRTFRLEAAAPDLRRPAAGLELFSGREFRLEAGESSVTVPPLDAALYLLVPELGHPWLTGTDRHWTGGFKGVVDRLAWEPAGRVLRFRFRNLFKHPEARFWIQWPKGYRPAGVRTSGAAAAWEAGGVLRLARPSISENIQISFKTGEVQKDV</sequence>
<dbReference type="AlphaFoldDB" id="A0A1V5MFS7"/>
<dbReference type="PANTHER" id="PTHR43053:SF3">
    <property type="entry name" value="ALPHA-GALACTOSIDASE C-RELATED"/>
    <property type="match status" value="1"/>
</dbReference>